<gene>
    <name evidence="4" type="ORF">QBC46DRAFT_391194</name>
</gene>
<dbReference type="PROSITE" id="PS50048">
    <property type="entry name" value="ZN2_CY6_FUNGAL_2"/>
    <property type="match status" value="1"/>
</dbReference>
<evidence type="ECO:0000256" key="2">
    <source>
        <dbReference type="SAM" id="MobiDB-lite"/>
    </source>
</evidence>
<feature type="domain" description="Zn(2)-C6 fungal-type" evidence="3">
    <location>
        <begin position="37"/>
        <end position="67"/>
    </location>
</feature>
<organism evidence="4 5">
    <name type="scientific">Diplogelasinospora grovesii</name>
    <dbReference type="NCBI Taxonomy" id="303347"/>
    <lineage>
        <taxon>Eukaryota</taxon>
        <taxon>Fungi</taxon>
        <taxon>Dikarya</taxon>
        <taxon>Ascomycota</taxon>
        <taxon>Pezizomycotina</taxon>
        <taxon>Sordariomycetes</taxon>
        <taxon>Sordariomycetidae</taxon>
        <taxon>Sordariales</taxon>
        <taxon>Diplogelasinosporaceae</taxon>
        <taxon>Diplogelasinospora</taxon>
    </lineage>
</organism>
<dbReference type="AlphaFoldDB" id="A0AAN6N2L8"/>
<feature type="region of interest" description="Disordered" evidence="2">
    <location>
        <begin position="91"/>
        <end position="128"/>
    </location>
</feature>
<feature type="compositionally biased region" description="Polar residues" evidence="2">
    <location>
        <begin position="213"/>
        <end position="226"/>
    </location>
</feature>
<feature type="region of interest" description="Disordered" evidence="2">
    <location>
        <begin position="171"/>
        <end position="226"/>
    </location>
</feature>
<dbReference type="InterPro" id="IPR001138">
    <property type="entry name" value="Zn2Cys6_DnaBD"/>
</dbReference>
<dbReference type="SUPFAM" id="SSF57701">
    <property type="entry name" value="Zn2/Cys6 DNA-binding domain"/>
    <property type="match status" value="1"/>
</dbReference>
<dbReference type="CDD" id="cd00067">
    <property type="entry name" value="GAL4"/>
    <property type="match status" value="1"/>
</dbReference>
<dbReference type="GO" id="GO:0008270">
    <property type="term" value="F:zinc ion binding"/>
    <property type="evidence" value="ECO:0007669"/>
    <property type="project" value="InterPro"/>
</dbReference>
<reference evidence="5" key="1">
    <citation type="journal article" date="2023" name="Mol. Phylogenet. Evol.">
        <title>Genome-scale phylogeny and comparative genomics of the fungal order Sordariales.</title>
        <authorList>
            <person name="Hensen N."/>
            <person name="Bonometti L."/>
            <person name="Westerberg I."/>
            <person name="Brannstrom I.O."/>
            <person name="Guillou S."/>
            <person name="Cros-Aarteil S."/>
            <person name="Calhoun S."/>
            <person name="Haridas S."/>
            <person name="Kuo A."/>
            <person name="Mondo S."/>
            <person name="Pangilinan J."/>
            <person name="Riley R."/>
            <person name="LaButti K."/>
            <person name="Andreopoulos B."/>
            <person name="Lipzen A."/>
            <person name="Chen C."/>
            <person name="Yan M."/>
            <person name="Daum C."/>
            <person name="Ng V."/>
            <person name="Clum A."/>
            <person name="Steindorff A."/>
            <person name="Ohm R.A."/>
            <person name="Martin F."/>
            <person name="Silar P."/>
            <person name="Natvig D.O."/>
            <person name="Lalanne C."/>
            <person name="Gautier V."/>
            <person name="Ament-Velasquez S.L."/>
            <person name="Kruys A."/>
            <person name="Hutchinson M.I."/>
            <person name="Powell A.J."/>
            <person name="Barry K."/>
            <person name="Miller A.N."/>
            <person name="Grigoriev I.V."/>
            <person name="Debuchy R."/>
            <person name="Gladieux P."/>
            <person name="Hiltunen Thoren M."/>
            <person name="Johannesson H."/>
        </authorList>
    </citation>
    <scope>NUCLEOTIDE SEQUENCE [LARGE SCALE GENOMIC DNA]</scope>
    <source>
        <strain evidence="5">CBS 340.73</strain>
    </source>
</reference>
<dbReference type="PANTHER" id="PTHR31668">
    <property type="entry name" value="GLUCOSE TRANSPORT TRANSCRIPTION REGULATOR RGT1-RELATED-RELATED"/>
    <property type="match status" value="1"/>
</dbReference>
<keyword evidence="1" id="KW-0539">Nucleus</keyword>
<accession>A0AAN6N2L8</accession>
<dbReference type="InterPro" id="IPR036864">
    <property type="entry name" value="Zn2-C6_fun-type_DNA-bd_sf"/>
</dbReference>
<name>A0AAN6N2L8_9PEZI</name>
<dbReference type="Pfam" id="PF00172">
    <property type="entry name" value="Zn_clus"/>
    <property type="match status" value="1"/>
</dbReference>
<comment type="caution">
    <text evidence="4">The sequence shown here is derived from an EMBL/GenBank/DDBJ whole genome shotgun (WGS) entry which is preliminary data.</text>
</comment>
<evidence type="ECO:0000313" key="5">
    <source>
        <dbReference type="Proteomes" id="UP001303473"/>
    </source>
</evidence>
<feature type="compositionally biased region" description="Polar residues" evidence="2">
    <location>
        <begin position="102"/>
        <end position="114"/>
    </location>
</feature>
<evidence type="ECO:0000259" key="3">
    <source>
        <dbReference type="PROSITE" id="PS50048"/>
    </source>
</evidence>
<dbReference type="PROSITE" id="PS00463">
    <property type="entry name" value="ZN2_CY6_FUNGAL_1"/>
    <property type="match status" value="1"/>
</dbReference>
<dbReference type="PANTHER" id="PTHR31668:SF30">
    <property type="entry name" value="ZN(II)2CYS6 TRANSCRIPTION FACTOR (EUROFUNG)"/>
    <property type="match status" value="1"/>
</dbReference>
<dbReference type="GO" id="GO:0000981">
    <property type="term" value="F:DNA-binding transcription factor activity, RNA polymerase II-specific"/>
    <property type="evidence" value="ECO:0007669"/>
    <property type="project" value="InterPro"/>
</dbReference>
<feature type="compositionally biased region" description="Polar residues" evidence="2">
    <location>
        <begin position="186"/>
        <end position="206"/>
    </location>
</feature>
<dbReference type="EMBL" id="MU853839">
    <property type="protein sequence ID" value="KAK3938035.1"/>
    <property type="molecule type" value="Genomic_DNA"/>
</dbReference>
<proteinExistence type="predicted"/>
<evidence type="ECO:0000256" key="1">
    <source>
        <dbReference type="ARBA" id="ARBA00023242"/>
    </source>
</evidence>
<sequence>MFGIFKYNSTTGDSECISLADRPSSALSDRAYYQRSACDLCRAKKLKCNGDEEICDRCGASSSPCTYTLSSGTGAGKKRLRKTFTTAHPGFKAMEKRGPQVKRQTPAASPAQHSEANDQEGAAFSDLHGSDPGFSLDLGIDSLWSLPPDAEFLTGNNFTFTLDAIPSGSQLASSPLGTVLPPPSATPTQEQPTLDKSIAESRSTSGWADVPATPTQGKASPQTTYSTGVQKCGCLCSILKLFEDTGVRIAAGQATSSDTLFLCLQHGIQKCRAMLSCQDCRTCNDNPILLATVGSQLVVVAGEIVNRFIQCQSRNTVPTVFQFRRYSVECPAMRTRLLRNMIAMHVEDIQDLLGHLQSKVEDKPGPTAMLEEERRKCDRMAWLTSQTVDSPDANYN</sequence>
<keyword evidence="5" id="KW-1185">Reference proteome</keyword>
<dbReference type="SMART" id="SM00066">
    <property type="entry name" value="GAL4"/>
    <property type="match status" value="1"/>
</dbReference>
<evidence type="ECO:0000313" key="4">
    <source>
        <dbReference type="EMBL" id="KAK3938035.1"/>
    </source>
</evidence>
<protein>
    <recommendedName>
        <fullName evidence="3">Zn(2)-C6 fungal-type domain-containing protein</fullName>
    </recommendedName>
</protein>
<dbReference type="Proteomes" id="UP001303473">
    <property type="component" value="Unassembled WGS sequence"/>
</dbReference>
<dbReference type="Gene3D" id="4.10.240.10">
    <property type="entry name" value="Zn(2)-C6 fungal-type DNA-binding domain"/>
    <property type="match status" value="1"/>
</dbReference>
<dbReference type="InterPro" id="IPR050797">
    <property type="entry name" value="Carb_Metab_Trans_Reg"/>
</dbReference>